<evidence type="ECO:0000313" key="2">
    <source>
        <dbReference type="Proteomes" id="UP000032142"/>
    </source>
</evidence>
<accession>A0A0B0NKD9</accession>
<dbReference type="AlphaFoldDB" id="A0A0B0NKD9"/>
<evidence type="ECO:0000313" key="1">
    <source>
        <dbReference type="EMBL" id="KHG15013.1"/>
    </source>
</evidence>
<dbReference type="EMBL" id="KN402810">
    <property type="protein sequence ID" value="KHG15013.1"/>
    <property type="molecule type" value="Genomic_DNA"/>
</dbReference>
<sequence length="45" mass="5427">MPDHLARFTHSITTYHFPLNHSELNRILGYHTYRTMLMSQTLSYM</sequence>
<name>A0A0B0NKD9_GOSAR</name>
<keyword evidence="2" id="KW-1185">Reference proteome</keyword>
<organism evidence="1 2">
    <name type="scientific">Gossypium arboreum</name>
    <name type="common">Tree cotton</name>
    <name type="synonym">Gossypium nanking</name>
    <dbReference type="NCBI Taxonomy" id="29729"/>
    <lineage>
        <taxon>Eukaryota</taxon>
        <taxon>Viridiplantae</taxon>
        <taxon>Streptophyta</taxon>
        <taxon>Embryophyta</taxon>
        <taxon>Tracheophyta</taxon>
        <taxon>Spermatophyta</taxon>
        <taxon>Magnoliopsida</taxon>
        <taxon>eudicotyledons</taxon>
        <taxon>Gunneridae</taxon>
        <taxon>Pentapetalae</taxon>
        <taxon>rosids</taxon>
        <taxon>malvids</taxon>
        <taxon>Malvales</taxon>
        <taxon>Malvaceae</taxon>
        <taxon>Malvoideae</taxon>
        <taxon>Gossypium</taxon>
    </lineage>
</organism>
<reference evidence="2" key="1">
    <citation type="submission" date="2014-09" db="EMBL/GenBank/DDBJ databases">
        <authorList>
            <person name="Mudge J."/>
            <person name="Ramaraj T."/>
            <person name="Lindquist I.E."/>
            <person name="Bharti A.K."/>
            <person name="Sundararajan A."/>
            <person name="Cameron C.T."/>
            <person name="Woodward J.E."/>
            <person name="May G.D."/>
            <person name="Brubaker C."/>
            <person name="Broadhvest J."/>
            <person name="Wilkins T.A."/>
        </authorList>
    </citation>
    <scope>NUCLEOTIDE SEQUENCE</scope>
    <source>
        <strain evidence="2">cv. AKA8401</strain>
    </source>
</reference>
<dbReference type="Proteomes" id="UP000032142">
    <property type="component" value="Unassembled WGS sequence"/>
</dbReference>
<protein>
    <submittedName>
        <fullName evidence="1">Uncharacterized protein</fullName>
    </submittedName>
</protein>
<gene>
    <name evidence="1" type="ORF">F383_20339</name>
</gene>
<proteinExistence type="predicted"/>